<accession>A0A2R8BHK5</accession>
<dbReference type="RefSeq" id="WP_146188224.1">
    <property type="nucleotide sequence ID" value="NZ_OMOR01000001.1"/>
</dbReference>
<evidence type="ECO:0000313" key="1">
    <source>
        <dbReference type="EMBL" id="SPH22497.1"/>
    </source>
</evidence>
<protein>
    <submittedName>
        <fullName evidence="1">Uncharacterized protein</fullName>
    </submittedName>
</protein>
<evidence type="ECO:0000313" key="2">
    <source>
        <dbReference type="Proteomes" id="UP000244880"/>
    </source>
</evidence>
<name>A0A2R8BHK5_9RHOB</name>
<keyword evidence="2" id="KW-1185">Reference proteome</keyword>
<dbReference type="Proteomes" id="UP000244880">
    <property type="component" value="Unassembled WGS sequence"/>
</dbReference>
<gene>
    <name evidence="1" type="ORF">ASD8599_03241</name>
</gene>
<dbReference type="AlphaFoldDB" id="A0A2R8BHK5"/>
<sequence length="253" mass="28452">MLSDAKMKIPLSDPIWSRLYSAHGLEDIQDVLRILREAWDADVADDLFWESLHHQDTLYPATYAALPWILDIAPKDDIEHKVFASTVLANCEDHRNPSEYSFQGLSLTLNDHAHSWVPSKLNENDMKQLSHLQDWFGAQRQSLSKMCLDAIPGRDPDTILYLLYGPLETLGAGPLGTALQFWDNGERLETILNELPSPTQDQLRVGDEIAELLSENASDIFSFVSEWIAAVSEKAGLQLPQAQQMQLILSSDP</sequence>
<organism evidence="1 2">
    <name type="scientific">Ascidiaceihabitans donghaensis</name>
    <dbReference type="NCBI Taxonomy" id="1510460"/>
    <lineage>
        <taxon>Bacteria</taxon>
        <taxon>Pseudomonadati</taxon>
        <taxon>Pseudomonadota</taxon>
        <taxon>Alphaproteobacteria</taxon>
        <taxon>Rhodobacterales</taxon>
        <taxon>Paracoccaceae</taxon>
        <taxon>Ascidiaceihabitans</taxon>
    </lineage>
</organism>
<reference evidence="1 2" key="1">
    <citation type="submission" date="2018-03" db="EMBL/GenBank/DDBJ databases">
        <authorList>
            <person name="Keele B.F."/>
        </authorList>
    </citation>
    <scope>NUCLEOTIDE SEQUENCE [LARGE SCALE GENOMIC DNA]</scope>
    <source>
        <strain evidence="1 2">CECT 8599</strain>
    </source>
</reference>
<proteinExistence type="predicted"/>
<dbReference type="EMBL" id="OMOR01000001">
    <property type="protein sequence ID" value="SPH22497.1"/>
    <property type="molecule type" value="Genomic_DNA"/>
</dbReference>
<dbReference type="OrthoDB" id="796912at2"/>